<dbReference type="SUPFAM" id="SSF48317">
    <property type="entry name" value="Acid phosphatase/Vanadium-dependent haloperoxidase"/>
    <property type="match status" value="1"/>
</dbReference>
<evidence type="ECO:0000259" key="3">
    <source>
        <dbReference type="Pfam" id="PF01569"/>
    </source>
</evidence>
<evidence type="ECO:0000313" key="4">
    <source>
        <dbReference type="EMBL" id="CAD7700261.1"/>
    </source>
</evidence>
<evidence type="ECO:0000256" key="1">
    <source>
        <dbReference type="ARBA" id="ARBA00022801"/>
    </source>
</evidence>
<dbReference type="GO" id="GO:0006487">
    <property type="term" value="P:protein N-linked glycosylation"/>
    <property type="evidence" value="ECO:0007669"/>
    <property type="project" value="TreeGrafter"/>
</dbReference>
<dbReference type="PANTHER" id="PTHR11247">
    <property type="entry name" value="PALMITOYL-PROTEIN THIOESTERASE/DOLICHYLDIPHOSPHATASE 1"/>
    <property type="match status" value="1"/>
</dbReference>
<dbReference type="OrthoDB" id="302705at2759"/>
<dbReference type="EMBL" id="CAJHUC010001208">
    <property type="protein sequence ID" value="CAD7700261.1"/>
    <property type="molecule type" value="Genomic_DNA"/>
</dbReference>
<keyword evidence="2" id="KW-0472">Membrane</keyword>
<feature type="transmembrane region" description="Helical" evidence="2">
    <location>
        <begin position="174"/>
        <end position="195"/>
    </location>
</feature>
<protein>
    <recommendedName>
        <fullName evidence="3">Phosphatidic acid phosphatase type 2/haloperoxidase domain-containing protein</fullName>
    </recommendedName>
</protein>
<feature type="domain" description="Phosphatidic acid phosphatase type 2/haloperoxidase" evidence="3">
    <location>
        <begin position="61"/>
        <end position="158"/>
    </location>
</feature>
<accession>A0A8S1J274</accession>
<dbReference type="GO" id="GO:0047874">
    <property type="term" value="F:dolichyldiphosphatase activity"/>
    <property type="evidence" value="ECO:0007669"/>
    <property type="project" value="TreeGrafter"/>
</dbReference>
<dbReference type="Proteomes" id="UP000708148">
    <property type="component" value="Unassembled WGS sequence"/>
</dbReference>
<dbReference type="GO" id="GO:0005789">
    <property type="term" value="C:endoplasmic reticulum membrane"/>
    <property type="evidence" value="ECO:0007669"/>
    <property type="project" value="TreeGrafter"/>
</dbReference>
<feature type="transmembrane region" description="Helical" evidence="2">
    <location>
        <begin position="142"/>
        <end position="168"/>
    </location>
</feature>
<keyword evidence="5" id="KW-1185">Reference proteome</keyword>
<dbReference type="PANTHER" id="PTHR11247:SF40">
    <property type="entry name" value="LIPID PHOSPHATE PHOSPHATASE EPSILON 1, CHLOROPLASTIC"/>
    <property type="match status" value="1"/>
</dbReference>
<keyword evidence="1" id="KW-0378">Hydrolase</keyword>
<dbReference type="GO" id="GO:0008610">
    <property type="term" value="P:lipid biosynthetic process"/>
    <property type="evidence" value="ECO:0007669"/>
    <property type="project" value="TreeGrafter"/>
</dbReference>
<dbReference type="Pfam" id="PF01569">
    <property type="entry name" value="PAP2"/>
    <property type="match status" value="1"/>
</dbReference>
<reference evidence="4" key="1">
    <citation type="submission" date="2020-12" db="EMBL/GenBank/DDBJ databases">
        <authorList>
            <person name="Iha C."/>
        </authorList>
    </citation>
    <scope>NUCLEOTIDE SEQUENCE</scope>
</reference>
<evidence type="ECO:0000256" key="2">
    <source>
        <dbReference type="SAM" id="Phobius"/>
    </source>
</evidence>
<sequence length="211" mass="22077">MSLVGRGSAEQGELAGRTGQVLNVINDSTKWIVSSLVFAVLVWNPNFKSAWWVSGAIINSFVCKTLKLVINETRPESSRRREPGMPSSHANSLAFLSIFSALALYSERSIPGTTVVAATIVASAMFLSWLRVALGDHTTAQVLAGFALGSSLAAAWWGIGTATAYPLLTSSPNLRLLLCAVTVVAIGLFAGANLAPKVLAVLGMSGGSKEA</sequence>
<evidence type="ECO:0000313" key="5">
    <source>
        <dbReference type="Proteomes" id="UP000708148"/>
    </source>
</evidence>
<organism evidence="4 5">
    <name type="scientific">Ostreobium quekettii</name>
    <dbReference type="NCBI Taxonomy" id="121088"/>
    <lineage>
        <taxon>Eukaryota</taxon>
        <taxon>Viridiplantae</taxon>
        <taxon>Chlorophyta</taxon>
        <taxon>core chlorophytes</taxon>
        <taxon>Ulvophyceae</taxon>
        <taxon>TCBD clade</taxon>
        <taxon>Bryopsidales</taxon>
        <taxon>Ostreobineae</taxon>
        <taxon>Ostreobiaceae</taxon>
        <taxon>Ostreobium</taxon>
    </lineage>
</organism>
<proteinExistence type="predicted"/>
<keyword evidence="2" id="KW-0812">Transmembrane</keyword>
<feature type="transmembrane region" description="Helical" evidence="2">
    <location>
        <begin position="112"/>
        <end position="130"/>
    </location>
</feature>
<dbReference type="AlphaFoldDB" id="A0A8S1J274"/>
<gene>
    <name evidence="4" type="ORF">OSTQU699_LOCUS5620</name>
</gene>
<name>A0A8S1J274_9CHLO</name>
<dbReference type="InterPro" id="IPR000326">
    <property type="entry name" value="PAP2/HPO"/>
</dbReference>
<dbReference type="InterPro" id="IPR036938">
    <property type="entry name" value="PAP2/HPO_sf"/>
</dbReference>
<keyword evidence="2" id="KW-1133">Transmembrane helix</keyword>
<comment type="caution">
    <text evidence="4">The sequence shown here is derived from an EMBL/GenBank/DDBJ whole genome shotgun (WGS) entry which is preliminary data.</text>
</comment>
<dbReference type="Gene3D" id="1.20.144.10">
    <property type="entry name" value="Phosphatidic acid phosphatase type 2/haloperoxidase"/>
    <property type="match status" value="1"/>
</dbReference>